<sequence length="289" mass="32641">MSRFQNLLAVTDESTHSRAALQKAIQLANLCHGNLTLLRVQLPEYQGVVHWLDQHLSHHDEVKSESPHHDSYPNQDIKVRVKHCRAASLAAAIVNEVRQEDYDLLLVEHHHYAPWLCEFASTDDWQLLKDVALPVLFAGEQPWSTDGRILTALDIDDDQETPTFNRALLHFAGDLAELLHQQLHLLNCYQDNELGMSFSASQAPDEASHHWQRLRQLAEELALTDDRLHLGNGLPDFVIADTARACNSDIVVLGANAHEDWLSEIKGHTSQALLNQLQCDILALRTNLH</sequence>
<evidence type="ECO:0000313" key="7">
    <source>
        <dbReference type="Proteomes" id="UP000663207"/>
    </source>
</evidence>
<dbReference type="InterPro" id="IPR006016">
    <property type="entry name" value="UspA"/>
</dbReference>
<dbReference type="CDD" id="cd00293">
    <property type="entry name" value="USP-like"/>
    <property type="match status" value="1"/>
</dbReference>
<dbReference type="EMBL" id="CP071502">
    <property type="protein sequence ID" value="QSX37964.1"/>
    <property type="molecule type" value="Genomic_DNA"/>
</dbReference>
<evidence type="ECO:0000256" key="1">
    <source>
        <dbReference type="ARBA" id="ARBA00004496"/>
    </source>
</evidence>
<protein>
    <submittedName>
        <fullName evidence="6">Universal stress protein</fullName>
    </submittedName>
</protein>
<proteinExistence type="inferred from homology"/>
<evidence type="ECO:0000313" key="6">
    <source>
        <dbReference type="EMBL" id="QSX37964.1"/>
    </source>
</evidence>
<comment type="similarity">
    <text evidence="2">Belongs to the universal stress protein A family.</text>
</comment>
<gene>
    <name evidence="6" type="ORF">JYB85_03740</name>
</gene>
<evidence type="ECO:0000256" key="4">
    <source>
        <dbReference type="ARBA" id="ARBA00037131"/>
    </source>
</evidence>
<dbReference type="PRINTS" id="PR01438">
    <property type="entry name" value="UNVRSLSTRESS"/>
</dbReference>
<feature type="domain" description="UspA" evidence="5">
    <location>
        <begin position="166"/>
        <end position="285"/>
    </location>
</feature>
<dbReference type="PANTHER" id="PTHR47892">
    <property type="entry name" value="UNIVERSAL STRESS PROTEIN E"/>
    <property type="match status" value="1"/>
</dbReference>
<organism evidence="6 7">
    <name type="scientific">Shewanella sedimentimangrovi</name>
    <dbReference type="NCBI Taxonomy" id="2814293"/>
    <lineage>
        <taxon>Bacteria</taxon>
        <taxon>Pseudomonadati</taxon>
        <taxon>Pseudomonadota</taxon>
        <taxon>Gammaproteobacteria</taxon>
        <taxon>Alteromonadales</taxon>
        <taxon>Shewanellaceae</taxon>
        <taxon>Shewanella</taxon>
    </lineage>
</organism>
<dbReference type="Gene3D" id="3.40.50.12370">
    <property type="match status" value="1"/>
</dbReference>
<dbReference type="RefSeq" id="WP_207381122.1">
    <property type="nucleotide sequence ID" value="NZ_CP071502.1"/>
</dbReference>
<evidence type="ECO:0000259" key="5">
    <source>
        <dbReference type="Pfam" id="PF00582"/>
    </source>
</evidence>
<comment type="function">
    <text evidence="4">Required for resistance to DNA-damaging agents.</text>
</comment>
<keyword evidence="7" id="KW-1185">Reference proteome</keyword>
<dbReference type="InterPro" id="IPR006015">
    <property type="entry name" value="Universal_stress_UspA"/>
</dbReference>
<dbReference type="PANTHER" id="PTHR47892:SF1">
    <property type="entry name" value="UNIVERSAL STRESS PROTEIN E"/>
    <property type="match status" value="1"/>
</dbReference>
<dbReference type="Proteomes" id="UP000663207">
    <property type="component" value="Chromosome"/>
</dbReference>
<evidence type="ECO:0000256" key="3">
    <source>
        <dbReference type="ARBA" id="ARBA00022490"/>
    </source>
</evidence>
<evidence type="ECO:0000256" key="2">
    <source>
        <dbReference type="ARBA" id="ARBA00008791"/>
    </source>
</evidence>
<feature type="domain" description="UspA" evidence="5">
    <location>
        <begin position="4"/>
        <end position="111"/>
    </location>
</feature>
<name>A0ABX7R2A5_9GAMM</name>
<accession>A0ABX7R2A5</accession>
<dbReference type="Pfam" id="PF00582">
    <property type="entry name" value="Usp"/>
    <property type="match status" value="2"/>
</dbReference>
<comment type="subcellular location">
    <subcellularLocation>
        <location evidence="1">Cytoplasm</location>
    </subcellularLocation>
</comment>
<reference evidence="6 7" key="1">
    <citation type="submission" date="2021-03" db="EMBL/GenBank/DDBJ databases">
        <title>Novel species identification of genus Shewanella.</title>
        <authorList>
            <person name="Liu G."/>
            <person name="Zhang Q."/>
        </authorList>
    </citation>
    <scope>NUCLEOTIDE SEQUENCE [LARGE SCALE GENOMIC DNA]</scope>
    <source>
        <strain evidence="6 7">FJAT-52962</strain>
    </source>
</reference>
<dbReference type="SUPFAM" id="SSF52402">
    <property type="entry name" value="Adenine nucleotide alpha hydrolases-like"/>
    <property type="match status" value="2"/>
</dbReference>
<keyword evidence="3" id="KW-0963">Cytoplasm</keyword>